<dbReference type="Pfam" id="PF00076">
    <property type="entry name" value="RRM_1"/>
    <property type="match status" value="2"/>
</dbReference>
<dbReference type="SUPFAM" id="SSF54928">
    <property type="entry name" value="RNA-binding domain, RBD"/>
    <property type="match status" value="2"/>
</dbReference>
<protein>
    <recommendedName>
        <fullName evidence="4">RRM domain-containing protein</fullName>
    </recommendedName>
</protein>
<evidence type="ECO:0000313" key="6">
    <source>
        <dbReference type="Proteomes" id="UP000525078"/>
    </source>
</evidence>
<dbReference type="SMART" id="SM00360">
    <property type="entry name" value="RRM"/>
    <property type="match status" value="2"/>
</dbReference>
<comment type="caution">
    <text evidence="5">The sequence shown here is derived from an EMBL/GenBank/DDBJ whole genome shotgun (WGS) entry which is preliminary data.</text>
</comment>
<feature type="compositionally biased region" description="Polar residues" evidence="3">
    <location>
        <begin position="80"/>
        <end position="91"/>
    </location>
</feature>
<dbReference type="InterPro" id="IPR012677">
    <property type="entry name" value="Nucleotide-bd_a/b_plait_sf"/>
</dbReference>
<reference evidence="5 6" key="1">
    <citation type="journal article" date="2020" name="bioRxiv">
        <title>Sequence and annotation of 42 cannabis genomes reveals extensive copy number variation in cannabinoid synthesis and pathogen resistance genes.</title>
        <authorList>
            <person name="Mckernan K.J."/>
            <person name="Helbert Y."/>
            <person name="Kane L.T."/>
            <person name="Ebling H."/>
            <person name="Zhang L."/>
            <person name="Liu B."/>
            <person name="Eaton Z."/>
            <person name="Mclaughlin S."/>
            <person name="Kingan S."/>
            <person name="Baybayan P."/>
            <person name="Concepcion G."/>
            <person name="Jordan M."/>
            <person name="Riva A."/>
            <person name="Barbazuk W."/>
            <person name="Harkins T."/>
        </authorList>
    </citation>
    <scope>NUCLEOTIDE SEQUENCE [LARGE SCALE GENOMIC DNA]</scope>
    <source>
        <strain evidence="6">cv. Jamaican Lion 4</strain>
        <tissue evidence="5">Leaf</tissue>
    </source>
</reference>
<gene>
    <name evidence="5" type="ORF">F8388_022730</name>
</gene>
<dbReference type="CDD" id="cd00590">
    <property type="entry name" value="RRM_SF"/>
    <property type="match status" value="1"/>
</dbReference>
<dbReference type="Gene3D" id="3.30.70.330">
    <property type="match status" value="2"/>
</dbReference>
<dbReference type="EMBL" id="JAATIP010000338">
    <property type="protein sequence ID" value="KAF4351355.1"/>
    <property type="molecule type" value="Genomic_DNA"/>
</dbReference>
<dbReference type="GO" id="GO:0003729">
    <property type="term" value="F:mRNA binding"/>
    <property type="evidence" value="ECO:0007669"/>
    <property type="project" value="TreeGrafter"/>
</dbReference>
<dbReference type="InterPro" id="IPR050502">
    <property type="entry name" value="Euk_RNA-bind_prot"/>
</dbReference>
<dbReference type="GO" id="GO:0009535">
    <property type="term" value="C:chloroplast thylakoid membrane"/>
    <property type="evidence" value="ECO:0007669"/>
    <property type="project" value="TreeGrafter"/>
</dbReference>
<evidence type="ECO:0000256" key="3">
    <source>
        <dbReference type="SAM" id="MobiDB-lite"/>
    </source>
</evidence>
<feature type="region of interest" description="Disordered" evidence="3">
    <location>
        <begin position="80"/>
        <end position="104"/>
    </location>
</feature>
<sequence>MASSLRPIFSAATACSPIERQLPLTPLSFPNNTHSHHSHISVSCFRRPCTFPLTQTPNSLKTKRFINNFDLHFSSTAQHQALESSPVSGSKKSQELESDTEEDVYKDRLRADNVPWDYTPEDVLALFKKYGTVVDVEVSRPNKTQNSGRALVTMGSPEEALVALNNLQSYEVEGGFLKVDYCRRSKYKVGTSKQPTLEVTYDLFVANLSFEATDKDLRDFFTLEGHSVVSTEVVFSENPRRSLGYGFVSFKSKNDADAALTSVQGKMLMGRPIRGKRRKPFVRVREPATESAESDNTRRS</sequence>
<dbReference type="InterPro" id="IPR000504">
    <property type="entry name" value="RRM_dom"/>
</dbReference>
<proteinExistence type="predicted"/>
<feature type="region of interest" description="Disordered" evidence="3">
    <location>
        <begin position="275"/>
        <end position="300"/>
    </location>
</feature>
<feature type="domain" description="RRM" evidence="4">
    <location>
        <begin position="107"/>
        <end position="184"/>
    </location>
</feature>
<evidence type="ECO:0000313" key="5">
    <source>
        <dbReference type="EMBL" id="KAF4351355.1"/>
    </source>
</evidence>
<dbReference type="GO" id="GO:1901259">
    <property type="term" value="P:chloroplast rRNA processing"/>
    <property type="evidence" value="ECO:0007669"/>
    <property type="project" value="TreeGrafter"/>
</dbReference>
<dbReference type="InterPro" id="IPR035979">
    <property type="entry name" value="RBD_domain_sf"/>
</dbReference>
<dbReference type="AlphaFoldDB" id="A0A7J6DYX4"/>
<name>A0A7J6DYX4_CANSA</name>
<evidence type="ECO:0000259" key="4">
    <source>
        <dbReference type="PROSITE" id="PS50102"/>
    </source>
</evidence>
<evidence type="ECO:0000256" key="1">
    <source>
        <dbReference type="ARBA" id="ARBA00022884"/>
    </source>
</evidence>
<dbReference type="PROSITE" id="PS50102">
    <property type="entry name" value="RRM"/>
    <property type="match status" value="2"/>
</dbReference>
<organism evidence="5 6">
    <name type="scientific">Cannabis sativa</name>
    <name type="common">Hemp</name>
    <name type="synonym">Marijuana</name>
    <dbReference type="NCBI Taxonomy" id="3483"/>
    <lineage>
        <taxon>Eukaryota</taxon>
        <taxon>Viridiplantae</taxon>
        <taxon>Streptophyta</taxon>
        <taxon>Embryophyta</taxon>
        <taxon>Tracheophyta</taxon>
        <taxon>Spermatophyta</taxon>
        <taxon>Magnoliopsida</taxon>
        <taxon>eudicotyledons</taxon>
        <taxon>Gunneridae</taxon>
        <taxon>Pentapetalae</taxon>
        <taxon>rosids</taxon>
        <taxon>fabids</taxon>
        <taxon>Rosales</taxon>
        <taxon>Cannabaceae</taxon>
        <taxon>Cannabis</taxon>
    </lineage>
</organism>
<dbReference type="PANTHER" id="PTHR48025">
    <property type="entry name" value="OS02G0815200 PROTEIN"/>
    <property type="match status" value="1"/>
</dbReference>
<evidence type="ECO:0000256" key="2">
    <source>
        <dbReference type="PROSITE-ProRule" id="PRU00176"/>
    </source>
</evidence>
<dbReference type="PANTHER" id="PTHR48025:SF17">
    <property type="entry name" value="28 KDA RIBONUCLEOPROTEIN, CHLOROPLASTIC"/>
    <property type="match status" value="1"/>
</dbReference>
<keyword evidence="1 2" id="KW-0694">RNA-binding</keyword>
<dbReference type="Proteomes" id="UP000525078">
    <property type="component" value="Unassembled WGS sequence"/>
</dbReference>
<accession>A0A7J6DYX4</accession>
<feature type="domain" description="RRM" evidence="4">
    <location>
        <begin position="201"/>
        <end position="280"/>
    </location>
</feature>